<comment type="cofactor">
    <cofactor evidence="1 7">
        <name>heme</name>
        <dbReference type="ChEBI" id="CHEBI:30413"/>
    </cofactor>
</comment>
<dbReference type="PANTHER" id="PTHR47947">
    <property type="entry name" value="CYTOCHROME P450 82C3-RELATED"/>
    <property type="match status" value="1"/>
</dbReference>
<feature type="binding site" description="axial binding residue" evidence="7">
    <location>
        <position position="466"/>
    </location>
    <ligand>
        <name>heme</name>
        <dbReference type="ChEBI" id="CHEBI:30413"/>
    </ligand>
    <ligandPart>
        <name>Fe</name>
        <dbReference type="ChEBI" id="CHEBI:18248"/>
    </ligandPart>
</feature>
<dbReference type="GO" id="GO:0020037">
    <property type="term" value="F:heme binding"/>
    <property type="evidence" value="ECO:0007669"/>
    <property type="project" value="InterPro"/>
</dbReference>
<sequence length="527" mass="59623">MEFHLSLSSTTATTFFSVILLAFLLHIVNRKRVKIGKNRKPPQAKGAWPIIGHLHLLGGSELPHKVLGDMADKHGPIFTIKLGVHQVLVVSNGDIAMDCFTTNDKAFASRPKALAVELMAYNYALSGFAPYGDYWRKLRKIIMLEVLSQRRVELLEHVRVSELRASIKDIYEAWVHNKKCKNSDMVKVEMSQWFGNFVLNILVRINSGKRFSHNDEEGIRFQMVVRKYFELLGAFVVSDFIPYLKWLDVGGYKKAMIQTGKELDIFFEGWLKERKIEGGSTQKLEGSQVFIDVLIDILQAASKDEFPGLDHDTIIKSTCQQLLTAGLDTTAVTLTWALSLLLNNPKALETAKHEIDERVGNDRLVEESDIKNLVYLDAVIKETLRLYPAGPLSVPHESIEDCIVGGYNISKGTRLLVNLRKMHRDPNVWSDPNEFQPERFLKSKKDIDVKGKHFELLPFGSGRRMCPGVSFALQVLRLTLASLIQQFTLKRPSNEPIDMSENPGMTSGKATSLEVLLAPRLSYHMYQ</sequence>
<keyword evidence="4 8" id="KW-0560">Oxidoreductase</keyword>
<name>A0A251TZN5_HELAN</name>
<evidence type="ECO:0000256" key="9">
    <source>
        <dbReference type="SAM" id="Phobius"/>
    </source>
</evidence>
<evidence type="ECO:0000256" key="3">
    <source>
        <dbReference type="ARBA" id="ARBA00022723"/>
    </source>
</evidence>
<feature type="transmembrane region" description="Helical" evidence="9">
    <location>
        <begin position="12"/>
        <end position="29"/>
    </location>
</feature>
<dbReference type="GO" id="GO:0016705">
    <property type="term" value="F:oxidoreductase activity, acting on paired donors, with incorporation or reduction of molecular oxygen"/>
    <property type="evidence" value="ECO:0007669"/>
    <property type="project" value="InterPro"/>
</dbReference>
<evidence type="ECO:0000256" key="7">
    <source>
        <dbReference type="PIRSR" id="PIRSR602401-1"/>
    </source>
</evidence>
<organism evidence="11 12">
    <name type="scientific">Helianthus annuus</name>
    <name type="common">Common sunflower</name>
    <dbReference type="NCBI Taxonomy" id="4232"/>
    <lineage>
        <taxon>Eukaryota</taxon>
        <taxon>Viridiplantae</taxon>
        <taxon>Streptophyta</taxon>
        <taxon>Embryophyta</taxon>
        <taxon>Tracheophyta</taxon>
        <taxon>Spermatophyta</taxon>
        <taxon>Magnoliopsida</taxon>
        <taxon>eudicotyledons</taxon>
        <taxon>Gunneridae</taxon>
        <taxon>Pentapetalae</taxon>
        <taxon>asterids</taxon>
        <taxon>campanulids</taxon>
        <taxon>Asterales</taxon>
        <taxon>Asteraceae</taxon>
        <taxon>Asteroideae</taxon>
        <taxon>Heliantheae alliance</taxon>
        <taxon>Heliantheae</taxon>
        <taxon>Helianthus</taxon>
    </lineage>
</organism>
<keyword evidence="9" id="KW-0472">Membrane</keyword>
<keyword evidence="5 7" id="KW-0408">Iron</keyword>
<accession>A0A251TZN5</accession>
<keyword evidence="3 7" id="KW-0479">Metal-binding</keyword>
<reference evidence="10 12" key="1">
    <citation type="journal article" date="2017" name="Nature">
        <title>The sunflower genome provides insights into oil metabolism, flowering and Asterid evolution.</title>
        <authorList>
            <person name="Badouin H."/>
            <person name="Gouzy J."/>
            <person name="Grassa C.J."/>
            <person name="Murat F."/>
            <person name="Staton S.E."/>
            <person name="Cottret L."/>
            <person name="Lelandais-Briere C."/>
            <person name="Owens G.L."/>
            <person name="Carrere S."/>
            <person name="Mayjonade B."/>
            <person name="Legrand L."/>
            <person name="Gill N."/>
            <person name="Kane N.C."/>
            <person name="Bowers J.E."/>
            <person name="Hubner S."/>
            <person name="Bellec A."/>
            <person name="Berard A."/>
            <person name="Berges H."/>
            <person name="Blanchet N."/>
            <person name="Boniface M.C."/>
            <person name="Brunel D."/>
            <person name="Catrice O."/>
            <person name="Chaidir N."/>
            <person name="Claudel C."/>
            <person name="Donnadieu C."/>
            <person name="Faraut T."/>
            <person name="Fievet G."/>
            <person name="Helmstetter N."/>
            <person name="King M."/>
            <person name="Knapp S.J."/>
            <person name="Lai Z."/>
            <person name="Le Paslier M.C."/>
            <person name="Lippi Y."/>
            <person name="Lorenzon L."/>
            <person name="Mandel J.R."/>
            <person name="Marage G."/>
            <person name="Marchand G."/>
            <person name="Marquand E."/>
            <person name="Bret-Mestries E."/>
            <person name="Morien E."/>
            <person name="Nambeesan S."/>
            <person name="Nguyen T."/>
            <person name="Pegot-Espagnet P."/>
            <person name="Pouilly N."/>
            <person name="Raftis F."/>
            <person name="Sallet E."/>
            <person name="Schiex T."/>
            <person name="Thomas J."/>
            <person name="Vandecasteele C."/>
            <person name="Vares D."/>
            <person name="Vear F."/>
            <person name="Vautrin S."/>
            <person name="Crespi M."/>
            <person name="Mangin B."/>
            <person name="Burke J.M."/>
            <person name="Salse J."/>
            <person name="Munos S."/>
            <person name="Vincourt P."/>
            <person name="Rieseberg L.H."/>
            <person name="Langlade N.B."/>
        </authorList>
    </citation>
    <scope>NUCLEOTIDE SEQUENCE [LARGE SCALE GENOMIC DNA]</scope>
    <source>
        <strain evidence="12">cv. SF193</strain>
        <tissue evidence="10">Leaves</tissue>
    </source>
</reference>
<dbReference type="PRINTS" id="PR00385">
    <property type="entry name" value="P450"/>
</dbReference>
<dbReference type="Gene3D" id="1.10.630.10">
    <property type="entry name" value="Cytochrome P450"/>
    <property type="match status" value="1"/>
</dbReference>
<dbReference type="STRING" id="4232.A0A251TZN5"/>
<dbReference type="Gramene" id="mRNA:HanXRQr2_Chr09g0405851">
    <property type="protein sequence ID" value="mRNA:HanXRQr2_Chr09g0405851"/>
    <property type="gene ID" value="HanXRQr2_Chr09g0405851"/>
</dbReference>
<dbReference type="InterPro" id="IPR002401">
    <property type="entry name" value="Cyt_P450_E_grp-I"/>
</dbReference>
<dbReference type="GO" id="GO:0005506">
    <property type="term" value="F:iron ion binding"/>
    <property type="evidence" value="ECO:0007669"/>
    <property type="project" value="InterPro"/>
</dbReference>
<keyword evidence="9" id="KW-0812">Transmembrane</keyword>
<dbReference type="InterPro" id="IPR050651">
    <property type="entry name" value="Plant_Cytochrome_P450_Monoox"/>
</dbReference>
<evidence type="ECO:0000256" key="5">
    <source>
        <dbReference type="ARBA" id="ARBA00023004"/>
    </source>
</evidence>
<evidence type="ECO:0000256" key="2">
    <source>
        <dbReference type="ARBA" id="ARBA00022617"/>
    </source>
</evidence>
<keyword evidence="12" id="KW-1185">Reference proteome</keyword>
<keyword evidence="9" id="KW-1133">Transmembrane helix</keyword>
<comment type="similarity">
    <text evidence="8">Belongs to the cytochrome P450 family.</text>
</comment>
<dbReference type="FunFam" id="1.10.630.10:FF:000026">
    <property type="entry name" value="Cytochrome P450 82C4"/>
    <property type="match status" value="1"/>
</dbReference>
<dbReference type="InParanoid" id="A0A251TZN5"/>
<dbReference type="SUPFAM" id="SSF48264">
    <property type="entry name" value="Cytochrome P450"/>
    <property type="match status" value="1"/>
</dbReference>
<dbReference type="CDD" id="cd20654">
    <property type="entry name" value="CYP82"/>
    <property type="match status" value="1"/>
</dbReference>
<keyword evidence="6 8" id="KW-0503">Monooxygenase</keyword>
<dbReference type="EMBL" id="CM007898">
    <property type="protein sequence ID" value="OTG16193.1"/>
    <property type="molecule type" value="Genomic_DNA"/>
</dbReference>
<evidence type="ECO:0000313" key="11">
    <source>
        <dbReference type="EMBL" id="OTG16193.1"/>
    </source>
</evidence>
<dbReference type="OrthoDB" id="2789670at2759"/>
<dbReference type="InterPro" id="IPR001128">
    <property type="entry name" value="Cyt_P450"/>
</dbReference>
<dbReference type="PROSITE" id="PS00086">
    <property type="entry name" value="CYTOCHROME_P450"/>
    <property type="match status" value="1"/>
</dbReference>
<dbReference type="InterPro" id="IPR036396">
    <property type="entry name" value="Cyt_P450_sf"/>
</dbReference>
<dbReference type="Pfam" id="PF00067">
    <property type="entry name" value="p450"/>
    <property type="match status" value="1"/>
</dbReference>
<dbReference type="InterPro" id="IPR017972">
    <property type="entry name" value="Cyt_P450_CS"/>
</dbReference>
<proteinExistence type="inferred from homology"/>
<evidence type="ECO:0000313" key="12">
    <source>
        <dbReference type="Proteomes" id="UP000215914"/>
    </source>
</evidence>
<reference evidence="10" key="3">
    <citation type="submission" date="2020-06" db="EMBL/GenBank/DDBJ databases">
        <title>Helianthus annuus Genome sequencing and assembly Release 2.</title>
        <authorList>
            <person name="Gouzy J."/>
            <person name="Langlade N."/>
            <person name="Munos S."/>
        </authorList>
    </citation>
    <scope>NUCLEOTIDE SEQUENCE</scope>
    <source>
        <tissue evidence="10">Leaves</tissue>
    </source>
</reference>
<dbReference type="PRINTS" id="PR00463">
    <property type="entry name" value="EP450I"/>
</dbReference>
<dbReference type="PANTHER" id="PTHR47947:SF61">
    <property type="entry name" value="CYTOCHROME P450"/>
    <property type="match status" value="1"/>
</dbReference>
<protein>
    <submittedName>
        <fullName evidence="10 11">Cytochrome P450</fullName>
    </submittedName>
</protein>
<reference evidence="11" key="2">
    <citation type="submission" date="2017-02" db="EMBL/GenBank/DDBJ databases">
        <title>Sunflower complete genome.</title>
        <authorList>
            <person name="Langlade N."/>
            <person name="Munos S."/>
        </authorList>
    </citation>
    <scope>NUCLEOTIDE SEQUENCE [LARGE SCALE GENOMIC DNA]</scope>
    <source>
        <tissue evidence="11">Leaves</tissue>
    </source>
</reference>
<dbReference type="OMA" id="FPWISRR"/>
<evidence type="ECO:0000313" key="10">
    <source>
        <dbReference type="EMBL" id="KAF5792425.1"/>
    </source>
</evidence>
<dbReference type="Proteomes" id="UP000215914">
    <property type="component" value="Chromosome 9"/>
</dbReference>
<gene>
    <name evidence="11" type="primary">C82A4</name>
    <name evidence="11" type="ORF">HannXRQ_Chr09g0268721</name>
    <name evidence="10" type="ORF">HanXRQr2_Chr09g0405851</name>
</gene>
<evidence type="ECO:0000256" key="6">
    <source>
        <dbReference type="ARBA" id="ARBA00023033"/>
    </source>
</evidence>
<dbReference type="GO" id="GO:0004497">
    <property type="term" value="F:monooxygenase activity"/>
    <property type="evidence" value="ECO:0000318"/>
    <property type="project" value="GO_Central"/>
</dbReference>
<evidence type="ECO:0000256" key="1">
    <source>
        <dbReference type="ARBA" id="ARBA00001971"/>
    </source>
</evidence>
<evidence type="ECO:0000256" key="4">
    <source>
        <dbReference type="ARBA" id="ARBA00023002"/>
    </source>
</evidence>
<evidence type="ECO:0000256" key="8">
    <source>
        <dbReference type="RuleBase" id="RU000461"/>
    </source>
</evidence>
<keyword evidence="2 7" id="KW-0349">Heme</keyword>
<dbReference type="EMBL" id="MNCJ02000324">
    <property type="protein sequence ID" value="KAF5792425.1"/>
    <property type="molecule type" value="Genomic_DNA"/>
</dbReference>
<dbReference type="AlphaFoldDB" id="A0A251TZN5"/>